<protein>
    <recommendedName>
        <fullName evidence="2">UPF0125 protein ABXR19_06925</fullName>
    </recommendedName>
</protein>
<evidence type="ECO:0000313" key="3">
    <source>
        <dbReference type="EMBL" id="MET7013916.1"/>
    </source>
</evidence>
<evidence type="ECO:0000256" key="2">
    <source>
        <dbReference type="HAMAP-Rule" id="MF_00460"/>
    </source>
</evidence>
<dbReference type="SUPFAM" id="SSF54285">
    <property type="entry name" value="MoaD/ThiS"/>
    <property type="match status" value="1"/>
</dbReference>
<dbReference type="Pfam" id="PF03658">
    <property type="entry name" value="Ub-RnfH"/>
    <property type="match status" value="1"/>
</dbReference>
<dbReference type="HAMAP" id="MF_00460">
    <property type="entry name" value="UPF0125_RnfH"/>
    <property type="match status" value="1"/>
</dbReference>
<comment type="similarity">
    <text evidence="1 2">Belongs to the UPF0125 (RnfH) family.</text>
</comment>
<gene>
    <name evidence="3" type="ORF">ABXR19_06925</name>
</gene>
<dbReference type="PANTHER" id="PTHR37483:SF1">
    <property type="entry name" value="UPF0125 PROTEIN RATB"/>
    <property type="match status" value="1"/>
</dbReference>
<keyword evidence="4" id="KW-1185">Reference proteome</keyword>
<dbReference type="Proteomes" id="UP001549691">
    <property type="component" value="Unassembled WGS sequence"/>
</dbReference>
<evidence type="ECO:0000313" key="4">
    <source>
        <dbReference type="Proteomes" id="UP001549691"/>
    </source>
</evidence>
<evidence type="ECO:0000256" key="1">
    <source>
        <dbReference type="ARBA" id="ARBA00010645"/>
    </source>
</evidence>
<dbReference type="InterPro" id="IPR037021">
    <property type="entry name" value="RnfH_sf"/>
</dbReference>
<accession>A0ABV2TJ19</accession>
<sequence length="93" mass="10173">MKVAVAYTEPAGQTWLNIDVADDASVQDAIHKSGILALYPHIDLNAQRVGVFGKAVKLEAALRAGDRVEIYRPISCDPLTVPRRPGFELDLDE</sequence>
<reference evidence="3 4" key="1">
    <citation type="submission" date="2024-07" db="EMBL/GenBank/DDBJ databases">
        <title>Uliginosibacterium flavum JJ3220;KACC:17644.</title>
        <authorList>
            <person name="Kim M.K."/>
        </authorList>
    </citation>
    <scope>NUCLEOTIDE SEQUENCE [LARGE SCALE GENOMIC DNA]</scope>
    <source>
        <strain evidence="3 4">KACC:17644</strain>
    </source>
</reference>
<proteinExistence type="inferred from homology"/>
<dbReference type="NCBIfam" id="NF002490">
    <property type="entry name" value="PRK01777.1"/>
    <property type="match status" value="1"/>
</dbReference>
<dbReference type="InterPro" id="IPR016155">
    <property type="entry name" value="Mopterin_synth/thiamin_S_b"/>
</dbReference>
<dbReference type="EMBL" id="JBEWZI010000006">
    <property type="protein sequence ID" value="MET7013916.1"/>
    <property type="molecule type" value="Genomic_DNA"/>
</dbReference>
<name>A0ABV2TJ19_9RHOO</name>
<dbReference type="RefSeq" id="WP_354600379.1">
    <property type="nucleotide sequence ID" value="NZ_JBEWZI010000006.1"/>
</dbReference>
<organism evidence="3 4">
    <name type="scientific">Uliginosibacterium flavum</name>
    <dbReference type="NCBI Taxonomy" id="1396831"/>
    <lineage>
        <taxon>Bacteria</taxon>
        <taxon>Pseudomonadati</taxon>
        <taxon>Pseudomonadota</taxon>
        <taxon>Betaproteobacteria</taxon>
        <taxon>Rhodocyclales</taxon>
        <taxon>Zoogloeaceae</taxon>
        <taxon>Uliginosibacterium</taxon>
    </lineage>
</organism>
<dbReference type="PANTHER" id="PTHR37483">
    <property type="entry name" value="UPF0125 PROTEIN RATB"/>
    <property type="match status" value="1"/>
</dbReference>
<dbReference type="InterPro" id="IPR005346">
    <property type="entry name" value="RnfH"/>
</dbReference>
<dbReference type="Gene3D" id="3.10.20.280">
    <property type="entry name" value="RnfH-like"/>
    <property type="match status" value="1"/>
</dbReference>
<comment type="caution">
    <text evidence="3">The sequence shown here is derived from an EMBL/GenBank/DDBJ whole genome shotgun (WGS) entry which is preliminary data.</text>
</comment>